<name>A0A3D9CQB8_9FLAO</name>
<comment type="caution">
    <text evidence="2">The sequence shown here is derived from an EMBL/GenBank/DDBJ whole genome shotgun (WGS) entry which is preliminary data.</text>
</comment>
<dbReference type="AlphaFoldDB" id="A0A3D9CQB8"/>
<accession>A0A3D9CQB8</accession>
<organism evidence="2 3">
    <name type="scientific">Chryseobacterium flavum</name>
    <dbReference type="NCBI Taxonomy" id="415851"/>
    <lineage>
        <taxon>Bacteria</taxon>
        <taxon>Pseudomonadati</taxon>
        <taxon>Bacteroidota</taxon>
        <taxon>Flavobacteriia</taxon>
        <taxon>Flavobacteriales</taxon>
        <taxon>Weeksellaceae</taxon>
        <taxon>Chryseobacterium group</taxon>
        <taxon>Chryseobacterium</taxon>
    </lineage>
</organism>
<dbReference type="EMBL" id="QNUE01000004">
    <property type="protein sequence ID" value="REC67960.1"/>
    <property type="molecule type" value="Genomic_DNA"/>
</dbReference>
<feature type="transmembrane region" description="Helical" evidence="1">
    <location>
        <begin position="21"/>
        <end position="43"/>
    </location>
</feature>
<evidence type="ECO:0000256" key="1">
    <source>
        <dbReference type="SAM" id="Phobius"/>
    </source>
</evidence>
<reference evidence="2 3" key="1">
    <citation type="journal article" date="2007" name="Int. J. Syst. Evol. Microbiol.">
        <title>Chryseobacterium flavum sp. nov., isolated from polluted soil.</title>
        <authorList>
            <person name="Zhou Y."/>
            <person name="Dong J."/>
            <person name="Wang X."/>
            <person name="Huang X."/>
            <person name="Zhang K.Y."/>
            <person name="Zhang Y.Q."/>
            <person name="Guo Y.F."/>
            <person name="Lai R."/>
            <person name="Li W.J."/>
        </authorList>
    </citation>
    <scope>NUCLEOTIDE SEQUENCE [LARGE SCALE GENOMIC DNA]</scope>
    <source>
        <strain evidence="2 3">KCTC 12877</strain>
    </source>
</reference>
<keyword evidence="1" id="KW-1133">Transmembrane helix</keyword>
<feature type="transmembrane region" description="Helical" evidence="1">
    <location>
        <begin position="109"/>
        <end position="130"/>
    </location>
</feature>
<keyword evidence="1" id="KW-0472">Membrane</keyword>
<dbReference type="Proteomes" id="UP000256769">
    <property type="component" value="Unassembled WGS sequence"/>
</dbReference>
<feature type="transmembrane region" description="Helical" evidence="1">
    <location>
        <begin position="142"/>
        <end position="163"/>
    </location>
</feature>
<feature type="transmembrane region" description="Helical" evidence="1">
    <location>
        <begin position="63"/>
        <end position="80"/>
    </location>
</feature>
<dbReference type="OrthoDB" id="661986at2"/>
<dbReference type="RefSeq" id="WP_115957951.1">
    <property type="nucleotide sequence ID" value="NZ_CBCRVL010000017.1"/>
</dbReference>
<protein>
    <submittedName>
        <fullName evidence="2">Uncharacterized protein</fullName>
    </submittedName>
</protein>
<keyword evidence="3" id="KW-1185">Reference proteome</keyword>
<keyword evidence="1" id="KW-0812">Transmembrane</keyword>
<evidence type="ECO:0000313" key="2">
    <source>
        <dbReference type="EMBL" id="REC67960.1"/>
    </source>
</evidence>
<evidence type="ECO:0000313" key="3">
    <source>
        <dbReference type="Proteomes" id="UP000256769"/>
    </source>
</evidence>
<sequence length="182" mass="20574">MKFKIKPAPPKKLKKTTLKRFLIKRMIYYVLPNVFFNFIIAYASFQELGYTHFFSGTQNLARLTLPMSLFLPVVLTIDIIKRVTDAAGQGAIEFTVDEQLNIKKLMTRLSILHGVITCSLVLAMLFLGQYNFSKDYKLDATAMAVVVGALAGVQSVIFVYLPVWRLKKWMCRTADVPAGIQS</sequence>
<gene>
    <name evidence="2" type="ORF">DRF59_06490</name>
</gene>
<proteinExistence type="predicted"/>